<feature type="domain" description="Signal transduction histidine kinase internal region" evidence="3">
    <location>
        <begin position="280"/>
        <end position="358"/>
    </location>
</feature>
<reference evidence="5 6" key="1">
    <citation type="submission" date="2019-03" db="EMBL/GenBank/DDBJ databases">
        <authorList>
            <person name="Kim H."/>
            <person name="Yu S.-M."/>
        </authorList>
    </citation>
    <scope>NUCLEOTIDE SEQUENCE [LARGE SCALE GENOMIC DNA]</scope>
    <source>
        <strain evidence="5 6">NBC122</strain>
    </source>
</reference>
<sequence length="483" mass="56763">MSQVFNTIIERDTYGSILYAVLGGLLLLSIYHLVLFFQNRDKSYLLYSFYTFFSFLAYIPVAEGGFLFDLSKYFNLDFRSKQFFTIIFNCLYFLFFVQFLRVKKRSKKWHNIIVYPVFILITIATVTFLILKFGISDFYFDSFKGIFPYLIAVHTIISFYILTKVKNKLKYYIIFGGIMLFICSILGERSVREFPFLNLTVRMGDFIYFAGLVVENIAFSFALGHRQRMNYHEKVAYNRNLISEMKKNEELKDKINLQHQKRLLAENDRIKYQQEISALKLSILQNQMNPHFIFNALNSIKYYILEHDTENAVNYLTKFSQIIRTILVSSTVKEFTLDQELHTIKVYVDIENLRFTKKIDFNIVIDEQINSEKIKLPPMVLQTFIENAILHGVATLDHKKITIDVLRKNQHLEIRISDNGVGRKEAAKNRSRRNNSSKSLGTKIADEMLKNYFGPESYKIKYYDLHKNDQPTGTMVVLEIPIP</sequence>
<feature type="domain" description="Histidine kinase/HSP90-like ATPase" evidence="2">
    <location>
        <begin position="380"/>
        <end position="482"/>
    </location>
</feature>
<evidence type="ECO:0000256" key="1">
    <source>
        <dbReference type="SAM" id="Phobius"/>
    </source>
</evidence>
<feature type="transmembrane region" description="Helical" evidence="1">
    <location>
        <begin position="207"/>
        <end position="224"/>
    </location>
</feature>
<proteinExistence type="predicted"/>
<dbReference type="PANTHER" id="PTHR34220:SF7">
    <property type="entry name" value="SENSOR HISTIDINE KINASE YPDA"/>
    <property type="match status" value="1"/>
</dbReference>
<keyword evidence="1" id="KW-1133">Transmembrane helix</keyword>
<evidence type="ECO:0000259" key="4">
    <source>
        <dbReference type="Pfam" id="PF07695"/>
    </source>
</evidence>
<dbReference type="Pfam" id="PF07695">
    <property type="entry name" value="7TMR-DISM_7TM"/>
    <property type="match status" value="1"/>
</dbReference>
<dbReference type="OrthoDB" id="6190788at2"/>
<keyword evidence="6" id="KW-1185">Reference proteome</keyword>
<keyword evidence="5" id="KW-0418">Kinase</keyword>
<keyword evidence="1" id="KW-0812">Transmembrane</keyword>
<dbReference type="InterPro" id="IPR036890">
    <property type="entry name" value="HATPase_C_sf"/>
</dbReference>
<dbReference type="Pfam" id="PF02518">
    <property type="entry name" value="HATPase_c"/>
    <property type="match status" value="1"/>
</dbReference>
<accession>A0A4V1AKV0</accession>
<feature type="transmembrane region" description="Helical" evidence="1">
    <location>
        <begin position="17"/>
        <end position="37"/>
    </location>
</feature>
<dbReference type="GO" id="GO:0000155">
    <property type="term" value="F:phosphorelay sensor kinase activity"/>
    <property type="evidence" value="ECO:0007669"/>
    <property type="project" value="InterPro"/>
</dbReference>
<dbReference type="AlphaFoldDB" id="A0A4V1AKV0"/>
<evidence type="ECO:0000259" key="3">
    <source>
        <dbReference type="Pfam" id="PF06580"/>
    </source>
</evidence>
<feature type="transmembrane region" description="Helical" evidence="1">
    <location>
        <begin position="112"/>
        <end position="134"/>
    </location>
</feature>
<dbReference type="SUPFAM" id="SSF55874">
    <property type="entry name" value="ATPase domain of HSP90 chaperone/DNA topoisomerase II/histidine kinase"/>
    <property type="match status" value="1"/>
</dbReference>
<dbReference type="GO" id="GO:0016020">
    <property type="term" value="C:membrane"/>
    <property type="evidence" value="ECO:0007669"/>
    <property type="project" value="InterPro"/>
</dbReference>
<dbReference type="KEGG" id="csal:NBC122_00699"/>
<keyword evidence="5" id="KW-0808">Transferase</keyword>
<dbReference type="RefSeq" id="WP_133439036.1">
    <property type="nucleotide sequence ID" value="NZ_CP037954.1"/>
</dbReference>
<evidence type="ECO:0000313" key="6">
    <source>
        <dbReference type="Proteomes" id="UP000294419"/>
    </source>
</evidence>
<evidence type="ECO:0000259" key="2">
    <source>
        <dbReference type="Pfam" id="PF02518"/>
    </source>
</evidence>
<feature type="transmembrane region" description="Helical" evidence="1">
    <location>
        <begin position="169"/>
        <end position="187"/>
    </location>
</feature>
<dbReference type="Proteomes" id="UP000294419">
    <property type="component" value="Chromosome"/>
</dbReference>
<name>A0A4V1AKV0_9FLAO</name>
<dbReference type="PANTHER" id="PTHR34220">
    <property type="entry name" value="SENSOR HISTIDINE KINASE YPDA"/>
    <property type="match status" value="1"/>
</dbReference>
<evidence type="ECO:0000313" key="5">
    <source>
        <dbReference type="EMBL" id="QBO57534.1"/>
    </source>
</evidence>
<feature type="transmembrane region" description="Helical" evidence="1">
    <location>
        <begin position="44"/>
        <end position="62"/>
    </location>
</feature>
<keyword evidence="1" id="KW-0472">Membrane</keyword>
<feature type="domain" description="7TM-DISM receptor extracellular" evidence="4">
    <location>
        <begin position="17"/>
        <end position="226"/>
    </location>
</feature>
<dbReference type="InterPro" id="IPR003594">
    <property type="entry name" value="HATPase_dom"/>
</dbReference>
<dbReference type="EC" id="2.7.13.3" evidence="5"/>
<organism evidence="5 6">
    <name type="scientific">Chryseobacterium salivictor</name>
    <dbReference type="NCBI Taxonomy" id="2547600"/>
    <lineage>
        <taxon>Bacteria</taxon>
        <taxon>Pseudomonadati</taxon>
        <taxon>Bacteroidota</taxon>
        <taxon>Flavobacteriia</taxon>
        <taxon>Flavobacteriales</taxon>
        <taxon>Weeksellaceae</taxon>
        <taxon>Chryseobacterium group</taxon>
        <taxon>Chryseobacterium</taxon>
    </lineage>
</organism>
<feature type="transmembrane region" description="Helical" evidence="1">
    <location>
        <begin position="146"/>
        <end position="162"/>
    </location>
</feature>
<dbReference type="EMBL" id="CP037954">
    <property type="protein sequence ID" value="QBO57534.1"/>
    <property type="molecule type" value="Genomic_DNA"/>
</dbReference>
<gene>
    <name evidence="5" type="primary">yehU</name>
    <name evidence="5" type="ORF">NBC122_00699</name>
</gene>
<protein>
    <submittedName>
        <fullName evidence="5">Sensor histidine kinase YehU</fullName>
        <ecNumber evidence="5">2.7.13.3</ecNumber>
    </submittedName>
</protein>
<dbReference type="InterPro" id="IPR011623">
    <property type="entry name" value="7TMR_DISM_rcpt_extracell_dom1"/>
</dbReference>
<feature type="transmembrane region" description="Helical" evidence="1">
    <location>
        <begin position="82"/>
        <end position="100"/>
    </location>
</feature>
<dbReference type="InterPro" id="IPR050640">
    <property type="entry name" value="Bact_2-comp_sensor_kinase"/>
</dbReference>
<dbReference type="Gene3D" id="3.30.565.10">
    <property type="entry name" value="Histidine kinase-like ATPase, C-terminal domain"/>
    <property type="match status" value="1"/>
</dbReference>
<dbReference type="Pfam" id="PF06580">
    <property type="entry name" value="His_kinase"/>
    <property type="match status" value="1"/>
</dbReference>
<dbReference type="InterPro" id="IPR010559">
    <property type="entry name" value="Sig_transdc_His_kin_internal"/>
</dbReference>